<feature type="transmembrane region" description="Helical" evidence="1">
    <location>
        <begin position="177"/>
        <end position="202"/>
    </location>
</feature>
<comment type="caution">
    <text evidence="2">The sequence shown here is derived from an EMBL/GenBank/DDBJ whole genome shotgun (WGS) entry which is preliminary data.</text>
</comment>
<evidence type="ECO:0000256" key="1">
    <source>
        <dbReference type="SAM" id="Phobius"/>
    </source>
</evidence>
<feature type="transmembrane region" description="Helical" evidence="1">
    <location>
        <begin position="323"/>
        <end position="348"/>
    </location>
</feature>
<evidence type="ECO:0000313" key="3">
    <source>
        <dbReference type="Proteomes" id="UP000478740"/>
    </source>
</evidence>
<reference evidence="2 3" key="1">
    <citation type="submission" date="2019-11" db="EMBL/GenBank/DDBJ databases">
        <authorList>
            <person name="Dong K."/>
        </authorList>
    </citation>
    <scope>NUCLEOTIDE SEQUENCE [LARGE SCALE GENOMIC DNA]</scope>
    <source>
        <strain evidence="2 3">DK608</strain>
    </source>
</reference>
<protein>
    <submittedName>
        <fullName evidence="2">Uncharacterized protein</fullName>
    </submittedName>
</protein>
<dbReference type="EMBL" id="WMII01000006">
    <property type="protein sequence ID" value="MTH64164.1"/>
    <property type="molecule type" value="Genomic_DNA"/>
</dbReference>
<feature type="transmembrane region" description="Helical" evidence="1">
    <location>
        <begin position="250"/>
        <end position="274"/>
    </location>
</feature>
<gene>
    <name evidence="2" type="ORF">GL284_07770</name>
</gene>
<dbReference type="Proteomes" id="UP000478740">
    <property type="component" value="Unassembled WGS sequence"/>
</dbReference>
<keyword evidence="1" id="KW-0472">Membrane</keyword>
<feature type="transmembrane region" description="Helical" evidence="1">
    <location>
        <begin position="208"/>
        <end position="229"/>
    </location>
</feature>
<dbReference type="RefSeq" id="WP_155044037.1">
    <property type="nucleotide sequence ID" value="NZ_WMIH01000006.1"/>
</dbReference>
<evidence type="ECO:0000313" key="2">
    <source>
        <dbReference type="EMBL" id="MTH64164.1"/>
    </source>
</evidence>
<feature type="transmembrane region" description="Helical" evidence="1">
    <location>
        <begin position="445"/>
        <end position="469"/>
    </location>
</feature>
<feature type="transmembrane region" description="Helical" evidence="1">
    <location>
        <begin position="60"/>
        <end position="87"/>
    </location>
</feature>
<feature type="transmembrane region" description="Helical" evidence="1">
    <location>
        <begin position="35"/>
        <end position="53"/>
    </location>
</feature>
<sequence length="470" mass="48662">MTPALSARMLRLGGVFPAGTALATIAYEYSLSPVAAALAGALAVAGVAVFSIADRRTPVVFVFVGLALIAVALAMGEGAGAAIWTAVQRGSFVVALYTALTSIRIAATGSHEILDCGRFLASQPPGRRYVALTAGGHLFGLILLYGSIGLLGGLAAESTAREPNPELRQARLRRMLVAINRGFASTLCWSPLGFSMAITTALIPGASWSAALLPCLLNAAVLLLLGWLLDSLFKPRLTQAAPPRQAPSGGWLLHLRPLLILLSVVIAGVSIIHFAAGVDVIGAVMSFVPAVAVVWIWLQGGQSGNGRWGHLARRMGMFVTRELPAYGSQIVLLFMAAFIGSLGSWLLVPLMGQLGLDLTALSPAVILVALVWLMPLTGQLGMNPILSASLILPMLPAADQLGVPAAALVAAVTGGWAISGATSPYTASVLLMGSYGNVSARRAGLVWNGAYALVTSCVISVLVLLYATWG</sequence>
<feature type="transmembrane region" description="Helical" evidence="1">
    <location>
        <begin position="12"/>
        <end position="29"/>
    </location>
</feature>
<feature type="transmembrane region" description="Helical" evidence="1">
    <location>
        <begin position="404"/>
        <end position="433"/>
    </location>
</feature>
<feature type="transmembrane region" description="Helical" evidence="1">
    <location>
        <begin position="354"/>
        <end position="373"/>
    </location>
</feature>
<organism evidence="2 3">
    <name type="scientific">Paracoccus shanxieyensis</name>
    <dbReference type="NCBI Taxonomy" id="2675752"/>
    <lineage>
        <taxon>Bacteria</taxon>
        <taxon>Pseudomonadati</taxon>
        <taxon>Pseudomonadota</taxon>
        <taxon>Alphaproteobacteria</taxon>
        <taxon>Rhodobacterales</taxon>
        <taxon>Paracoccaceae</taxon>
        <taxon>Paracoccus</taxon>
    </lineage>
</organism>
<name>A0A6L6J007_9RHOB</name>
<keyword evidence="1" id="KW-0812">Transmembrane</keyword>
<accession>A0A6L6J007</accession>
<keyword evidence="1" id="KW-1133">Transmembrane helix</keyword>
<dbReference type="AlphaFoldDB" id="A0A6L6J007"/>
<feature type="transmembrane region" description="Helical" evidence="1">
    <location>
        <begin position="129"/>
        <end position="156"/>
    </location>
</feature>
<proteinExistence type="predicted"/>
<feature type="transmembrane region" description="Helical" evidence="1">
    <location>
        <begin position="280"/>
        <end position="298"/>
    </location>
</feature>
<keyword evidence="3" id="KW-1185">Reference proteome</keyword>